<proteinExistence type="predicted"/>
<sequence>MRRSPVMFGVAAALSAFALAPAVPAIAAAPEQSPACALFANHPTREGDTLVATGGRTGCTNTATVNVRIVVAQKDATPKVIGELAQSGTEVQLTTKAPCTTGGTVEVYTETTSSTGATYRSASTTFEKC</sequence>
<keyword evidence="1" id="KW-0732">Signal</keyword>
<accession>A0ABT4V031</accession>
<comment type="caution">
    <text evidence="2">The sequence shown here is derived from an EMBL/GenBank/DDBJ whole genome shotgun (WGS) entry which is preliminary data.</text>
</comment>
<name>A0ABT4V031_9PSEU</name>
<evidence type="ECO:0008006" key="4">
    <source>
        <dbReference type="Google" id="ProtNLM"/>
    </source>
</evidence>
<organism evidence="2 3">
    <name type="scientific">Saccharopolyspora oryzae</name>
    <dbReference type="NCBI Taxonomy" id="2997343"/>
    <lineage>
        <taxon>Bacteria</taxon>
        <taxon>Bacillati</taxon>
        <taxon>Actinomycetota</taxon>
        <taxon>Actinomycetes</taxon>
        <taxon>Pseudonocardiales</taxon>
        <taxon>Pseudonocardiaceae</taxon>
        <taxon>Saccharopolyspora</taxon>
    </lineage>
</organism>
<reference evidence="2 3" key="1">
    <citation type="submission" date="2022-11" db="EMBL/GenBank/DDBJ databases">
        <title>Draft genome sequence of Saccharopolyspora sp. WRP15-2 isolated from rhizosphere soils of wild rice in Thailand.</title>
        <authorList>
            <person name="Duangmal K."/>
            <person name="Kammanee S."/>
            <person name="Muangham S."/>
        </authorList>
    </citation>
    <scope>NUCLEOTIDE SEQUENCE [LARGE SCALE GENOMIC DNA]</scope>
    <source>
        <strain evidence="2 3">WRP15-2</strain>
    </source>
</reference>
<dbReference type="RefSeq" id="WP_270949820.1">
    <property type="nucleotide sequence ID" value="NZ_JAQGLA010000024.1"/>
</dbReference>
<feature type="signal peptide" evidence="1">
    <location>
        <begin position="1"/>
        <end position="27"/>
    </location>
</feature>
<protein>
    <recommendedName>
        <fullName evidence="4">Secreted protein</fullName>
    </recommendedName>
</protein>
<gene>
    <name evidence="2" type="ORF">OU415_17115</name>
</gene>
<feature type="chain" id="PRO_5046980235" description="Secreted protein" evidence="1">
    <location>
        <begin position="28"/>
        <end position="129"/>
    </location>
</feature>
<keyword evidence="3" id="KW-1185">Reference proteome</keyword>
<dbReference type="EMBL" id="JAQGLA010000024">
    <property type="protein sequence ID" value="MDA3627168.1"/>
    <property type="molecule type" value="Genomic_DNA"/>
</dbReference>
<evidence type="ECO:0000313" key="2">
    <source>
        <dbReference type="EMBL" id="MDA3627168.1"/>
    </source>
</evidence>
<dbReference type="Proteomes" id="UP001210380">
    <property type="component" value="Unassembled WGS sequence"/>
</dbReference>
<evidence type="ECO:0000256" key="1">
    <source>
        <dbReference type="SAM" id="SignalP"/>
    </source>
</evidence>
<evidence type="ECO:0000313" key="3">
    <source>
        <dbReference type="Proteomes" id="UP001210380"/>
    </source>
</evidence>